<dbReference type="PANTHER" id="PTHR38166">
    <property type="entry name" value="C2H2-TYPE DOMAIN-CONTAINING PROTEIN-RELATED"/>
    <property type="match status" value="1"/>
</dbReference>
<keyword evidence="3" id="KW-1185">Reference proteome</keyword>
<accession>A0AA40CJE5</accession>
<dbReference type="EMBL" id="JAULSV010000006">
    <property type="protein sequence ID" value="KAK0640595.1"/>
    <property type="molecule type" value="Genomic_DNA"/>
</dbReference>
<gene>
    <name evidence="2" type="ORF">B0T16DRAFT_495485</name>
</gene>
<feature type="region of interest" description="Disordered" evidence="1">
    <location>
        <begin position="1"/>
        <end position="21"/>
    </location>
</feature>
<sequence length="515" mass="57631">MKTRDSPTGVHDVGHDLEEHHDQRVQGVVEQHSERFQQELGDREVPDTFSAGFPRIQKPFSSDMVDRAPGASVITTVPRPPEAFTLDEEMLSPEDYPSGCDSVPSPESQDDAMTGLSDADEPSPASTDSDDALASRAVRVLIPLLDHEFDVRLGISQPPEDMVDALSVCLNQIALSLERHRRQGDLIPINTAPLSSDTTAAFGLSIAANDVGTPGAPRRRPRGEDEDDVPDDDPDEDGGGAKVGPGDRINRKKAKVEQSYPCPFRKRNPLRFNFRDFEICARAPLKSMTELKKHLRKYHLQREVAYECPRCHEKFPRPEDRDEHVRKDRADMCDIRRRGTSPDPIAEETISAALGEQLCNRAQHFTWSSLWQVMFPQDKLEDIPPPEFEFPVELHEVVEAYRSGLPDLQASVSTTLAASPLAASIQNTFKHRRSKNPLVDGWFADTLLFDKPATFFHGEHNHELCSSFHSSVAPWPINTRKQRDIITCAVSPTLFVHKPGSSPGSLSFHPWIVRR</sequence>
<evidence type="ECO:0000313" key="2">
    <source>
        <dbReference type="EMBL" id="KAK0640595.1"/>
    </source>
</evidence>
<feature type="region of interest" description="Disordered" evidence="1">
    <location>
        <begin position="206"/>
        <end position="258"/>
    </location>
</feature>
<evidence type="ECO:0000256" key="1">
    <source>
        <dbReference type="SAM" id="MobiDB-lite"/>
    </source>
</evidence>
<feature type="compositionally biased region" description="Basic and acidic residues" evidence="1">
    <location>
        <begin position="33"/>
        <end position="46"/>
    </location>
</feature>
<feature type="region of interest" description="Disordered" evidence="1">
    <location>
        <begin position="91"/>
        <end position="131"/>
    </location>
</feature>
<feature type="compositionally biased region" description="Basic and acidic residues" evidence="1">
    <location>
        <begin position="12"/>
        <end position="21"/>
    </location>
</feature>
<feature type="compositionally biased region" description="Acidic residues" evidence="1">
    <location>
        <begin position="224"/>
        <end position="238"/>
    </location>
</feature>
<organism evidence="2 3">
    <name type="scientific">Cercophora newfieldiana</name>
    <dbReference type="NCBI Taxonomy" id="92897"/>
    <lineage>
        <taxon>Eukaryota</taxon>
        <taxon>Fungi</taxon>
        <taxon>Dikarya</taxon>
        <taxon>Ascomycota</taxon>
        <taxon>Pezizomycotina</taxon>
        <taxon>Sordariomycetes</taxon>
        <taxon>Sordariomycetidae</taxon>
        <taxon>Sordariales</taxon>
        <taxon>Lasiosphaeriaceae</taxon>
        <taxon>Cercophora</taxon>
    </lineage>
</organism>
<evidence type="ECO:0008006" key="4">
    <source>
        <dbReference type="Google" id="ProtNLM"/>
    </source>
</evidence>
<dbReference type="AlphaFoldDB" id="A0AA40CJE5"/>
<name>A0AA40CJE5_9PEZI</name>
<reference evidence="2" key="1">
    <citation type="submission" date="2023-06" db="EMBL/GenBank/DDBJ databases">
        <title>Genome-scale phylogeny and comparative genomics of the fungal order Sordariales.</title>
        <authorList>
            <consortium name="Lawrence Berkeley National Laboratory"/>
            <person name="Hensen N."/>
            <person name="Bonometti L."/>
            <person name="Westerberg I."/>
            <person name="Brannstrom I.O."/>
            <person name="Guillou S."/>
            <person name="Cros-Aarteil S."/>
            <person name="Calhoun S."/>
            <person name="Haridas S."/>
            <person name="Kuo A."/>
            <person name="Mondo S."/>
            <person name="Pangilinan J."/>
            <person name="Riley R."/>
            <person name="Labutti K."/>
            <person name="Andreopoulos B."/>
            <person name="Lipzen A."/>
            <person name="Chen C."/>
            <person name="Yanf M."/>
            <person name="Daum C."/>
            <person name="Ng V."/>
            <person name="Clum A."/>
            <person name="Steindorff A."/>
            <person name="Ohm R."/>
            <person name="Martin F."/>
            <person name="Silar P."/>
            <person name="Natvig D."/>
            <person name="Lalanne C."/>
            <person name="Gautier V."/>
            <person name="Ament-Velasquez S.L."/>
            <person name="Kruys A."/>
            <person name="Hutchinson M.I."/>
            <person name="Powell A.J."/>
            <person name="Barry K."/>
            <person name="Miller A.N."/>
            <person name="Grigoriev I.V."/>
            <person name="Debuchy R."/>
            <person name="Gladieux P."/>
            <person name="Thoren M.H."/>
            <person name="Johannesson H."/>
        </authorList>
    </citation>
    <scope>NUCLEOTIDE SEQUENCE</scope>
    <source>
        <strain evidence="2">SMH2532-1</strain>
    </source>
</reference>
<comment type="caution">
    <text evidence="2">The sequence shown here is derived from an EMBL/GenBank/DDBJ whole genome shotgun (WGS) entry which is preliminary data.</text>
</comment>
<dbReference type="PANTHER" id="PTHR38166:SF1">
    <property type="entry name" value="C2H2-TYPE DOMAIN-CONTAINING PROTEIN"/>
    <property type="match status" value="1"/>
</dbReference>
<feature type="region of interest" description="Disordered" evidence="1">
    <location>
        <begin position="33"/>
        <end position="66"/>
    </location>
</feature>
<proteinExistence type="predicted"/>
<protein>
    <recommendedName>
        <fullName evidence="4">C2H2-type domain-containing protein</fullName>
    </recommendedName>
</protein>
<dbReference type="Proteomes" id="UP001174936">
    <property type="component" value="Unassembled WGS sequence"/>
</dbReference>
<evidence type="ECO:0000313" key="3">
    <source>
        <dbReference type="Proteomes" id="UP001174936"/>
    </source>
</evidence>